<accession>A0A9W7KUC7</accession>
<evidence type="ECO:0000256" key="1">
    <source>
        <dbReference type="SAM" id="MobiDB-lite"/>
    </source>
</evidence>
<evidence type="ECO:0000256" key="2">
    <source>
        <dbReference type="SAM" id="Phobius"/>
    </source>
</evidence>
<dbReference type="AlphaFoldDB" id="A0A9W7KUC7"/>
<dbReference type="EMBL" id="BRXX01000436">
    <property type="protein sequence ID" value="GMI12003.1"/>
    <property type="molecule type" value="Genomic_DNA"/>
</dbReference>
<sequence length="184" mass="20741">MMAAPPVQSNRPIRQRIVVPARVVQFGLDEKFESDPYDVDLKSILSPDEYTTAVDDINRSLKPARPKAFDQAAFYGMGTMVFTAPAAYFVYKRKRKRKKLLLEAISRFNAANKNLYMRWNPRPDSVLTIERRTSQHVVSKNAPNFSASDDLNQKPREPSFQDLRGGGGGAFDMKPMAVGSNNKI</sequence>
<feature type="region of interest" description="Disordered" evidence="1">
    <location>
        <begin position="138"/>
        <end position="184"/>
    </location>
</feature>
<keyword evidence="2" id="KW-0472">Membrane</keyword>
<keyword evidence="4" id="KW-1185">Reference proteome</keyword>
<feature type="transmembrane region" description="Helical" evidence="2">
    <location>
        <begin position="72"/>
        <end position="91"/>
    </location>
</feature>
<evidence type="ECO:0000313" key="3">
    <source>
        <dbReference type="EMBL" id="GMI12003.1"/>
    </source>
</evidence>
<comment type="caution">
    <text evidence="3">The sequence shown here is derived from an EMBL/GenBank/DDBJ whole genome shotgun (WGS) entry which is preliminary data.</text>
</comment>
<protein>
    <submittedName>
        <fullName evidence="3">Uncharacterized protein</fullName>
    </submittedName>
</protein>
<feature type="compositionally biased region" description="Polar residues" evidence="1">
    <location>
        <begin position="138"/>
        <end position="150"/>
    </location>
</feature>
<keyword evidence="2" id="KW-1133">Transmembrane helix</keyword>
<keyword evidence="2" id="KW-0812">Transmembrane</keyword>
<gene>
    <name evidence="3" type="ORF">TrVE_jg14000</name>
</gene>
<organism evidence="3 4">
    <name type="scientific">Triparma verrucosa</name>
    <dbReference type="NCBI Taxonomy" id="1606542"/>
    <lineage>
        <taxon>Eukaryota</taxon>
        <taxon>Sar</taxon>
        <taxon>Stramenopiles</taxon>
        <taxon>Ochrophyta</taxon>
        <taxon>Bolidophyceae</taxon>
        <taxon>Parmales</taxon>
        <taxon>Triparmaceae</taxon>
        <taxon>Triparma</taxon>
    </lineage>
</organism>
<name>A0A9W7KUC7_9STRA</name>
<dbReference type="Proteomes" id="UP001165160">
    <property type="component" value="Unassembled WGS sequence"/>
</dbReference>
<evidence type="ECO:0000313" key="4">
    <source>
        <dbReference type="Proteomes" id="UP001165160"/>
    </source>
</evidence>
<proteinExistence type="predicted"/>
<reference evidence="4" key="1">
    <citation type="journal article" date="2023" name="Commun. Biol.">
        <title>Genome analysis of Parmales, the sister group of diatoms, reveals the evolutionary specialization of diatoms from phago-mixotrophs to photoautotrophs.</title>
        <authorList>
            <person name="Ban H."/>
            <person name="Sato S."/>
            <person name="Yoshikawa S."/>
            <person name="Yamada K."/>
            <person name="Nakamura Y."/>
            <person name="Ichinomiya M."/>
            <person name="Sato N."/>
            <person name="Blanc-Mathieu R."/>
            <person name="Endo H."/>
            <person name="Kuwata A."/>
            <person name="Ogata H."/>
        </authorList>
    </citation>
    <scope>NUCLEOTIDE SEQUENCE [LARGE SCALE GENOMIC DNA]</scope>
    <source>
        <strain evidence="4">NIES 3699</strain>
    </source>
</reference>